<evidence type="ECO:0000313" key="5">
    <source>
        <dbReference type="RefSeq" id="XP_019481404.1"/>
    </source>
</evidence>
<gene>
    <name evidence="4 5 6 7 8" type="primary">PCED1B</name>
</gene>
<accession>A0A8B7PY03</accession>
<evidence type="ECO:0000313" key="4">
    <source>
        <dbReference type="RefSeq" id="XP_019481403.1"/>
    </source>
</evidence>
<feature type="region of interest" description="Disordered" evidence="2">
    <location>
        <begin position="475"/>
        <end position="512"/>
    </location>
</feature>
<dbReference type="GeneID" id="109372529"/>
<keyword evidence="3" id="KW-1185">Reference proteome</keyword>
<name>A0A8B7PY03_HIPAR</name>
<dbReference type="Gene3D" id="3.40.50.1110">
    <property type="entry name" value="SGNH hydrolase"/>
    <property type="match status" value="1"/>
</dbReference>
<dbReference type="SUPFAM" id="SSF52266">
    <property type="entry name" value="SGNH hydrolase"/>
    <property type="match status" value="1"/>
</dbReference>
<sequence>MNICHRKWHPVSRCWLTNVAALRGERICLAAQALDSPTWYSDLQPRKQSGEATESYLQTHPCAKEGARLPALSVMVLLLSSEVRQLLHNKFVVILGDSVQRSVYKDLVLLLQKDCLLTSSQLMVKGELSFEQDKLVYGGQKGHMHNRTDYREVRQYCSGHHLVRFYFLTRVYNEYVQAVLKELQSDSYTPDIVIINSCLWDVSRYGQNYIRSYQENLENMFTHLREVVPESCLVLWNTTMPVGQKITGGLLRRDQQHLALLLGDKVIEANFYSSTEAQKHGFDVLDLYFHFRHEQRHRQGDGVHWNQFAHRQLSQLLLAHVADAWGVELPHRNPVDKWIRNGPESEGPDQSAERPSQASRDPLALPLIPLLPSPRNSPLLPLPTPRPPLPQLLPPQPRPIPCHPVMSPPLLFCPQDTDFSSDHHFPSDQFFFNYFPSDVPPSTQTGFDFQADFMFGPQLPRPPFPTPYYQQRAPVVHRGFPRNLPRGPYGPSRRRPRSYRRRAPAHPEPRPH</sequence>
<dbReference type="AlphaFoldDB" id="A0A8B7PY03"/>
<dbReference type="RefSeq" id="XP_019481406.1">
    <property type="nucleotide sequence ID" value="XM_019625861.1"/>
</dbReference>
<dbReference type="CTD" id="91523"/>
<dbReference type="PANTHER" id="PTHR14469">
    <property type="entry name" value="SARCOMA ANTIGEN NY-SAR-23"/>
    <property type="match status" value="1"/>
</dbReference>
<evidence type="ECO:0000313" key="8">
    <source>
        <dbReference type="RefSeq" id="XP_019481407.1"/>
    </source>
</evidence>
<dbReference type="KEGG" id="hai:109372529"/>
<dbReference type="RefSeq" id="XP_019481407.1">
    <property type="nucleotide sequence ID" value="XM_019625862.1"/>
</dbReference>
<feature type="region of interest" description="Disordered" evidence="2">
    <location>
        <begin position="336"/>
        <end position="360"/>
    </location>
</feature>
<dbReference type="RefSeq" id="XP_019481403.1">
    <property type="nucleotide sequence ID" value="XM_019625858.1"/>
</dbReference>
<dbReference type="InterPro" id="IPR036514">
    <property type="entry name" value="SGNH_hydro_sf"/>
</dbReference>
<dbReference type="RefSeq" id="XP_019481404.1">
    <property type="nucleotide sequence ID" value="XM_019625859.1"/>
</dbReference>
<dbReference type="RefSeq" id="XP_019481405.1">
    <property type="nucleotide sequence ID" value="XM_019625860.1"/>
</dbReference>
<protein>
    <submittedName>
        <fullName evidence="4 5">PC-esterase domain-containing protein 1B isoform X1</fullName>
    </submittedName>
</protein>
<evidence type="ECO:0000313" key="6">
    <source>
        <dbReference type="RefSeq" id="XP_019481405.1"/>
    </source>
</evidence>
<evidence type="ECO:0000256" key="1">
    <source>
        <dbReference type="ARBA" id="ARBA00037957"/>
    </source>
</evidence>
<comment type="similarity">
    <text evidence="1">Belongs to the PC-esterase family.</text>
</comment>
<reference evidence="4 5" key="1">
    <citation type="submission" date="2025-04" db="UniProtKB">
        <authorList>
            <consortium name="RefSeq"/>
        </authorList>
    </citation>
    <scope>IDENTIFICATION</scope>
    <source>
        <tissue evidence="4 5">Muscle</tissue>
    </source>
</reference>
<proteinExistence type="inferred from homology"/>
<feature type="compositionally biased region" description="Basic residues" evidence="2">
    <location>
        <begin position="492"/>
        <end position="504"/>
    </location>
</feature>
<dbReference type="PANTHER" id="PTHR14469:SF1">
    <property type="entry name" value="PC-ESTERASE DOMAIN-CONTAINING PROTEIN 1B"/>
    <property type="match status" value="1"/>
</dbReference>
<dbReference type="OrthoDB" id="9975373at2759"/>
<evidence type="ECO:0000313" key="7">
    <source>
        <dbReference type="RefSeq" id="XP_019481406.1"/>
    </source>
</evidence>
<dbReference type="Proteomes" id="UP000694851">
    <property type="component" value="Unplaced"/>
</dbReference>
<organism evidence="3 6">
    <name type="scientific">Hipposideros armiger</name>
    <name type="common">Great Himalayan leaf-nosed bat</name>
    <dbReference type="NCBI Taxonomy" id="186990"/>
    <lineage>
        <taxon>Eukaryota</taxon>
        <taxon>Metazoa</taxon>
        <taxon>Chordata</taxon>
        <taxon>Craniata</taxon>
        <taxon>Vertebrata</taxon>
        <taxon>Euteleostomi</taxon>
        <taxon>Mammalia</taxon>
        <taxon>Eutheria</taxon>
        <taxon>Laurasiatheria</taxon>
        <taxon>Chiroptera</taxon>
        <taxon>Yinpterochiroptera</taxon>
        <taxon>Rhinolophoidea</taxon>
        <taxon>Hipposideridae</taxon>
        <taxon>Hipposideros</taxon>
    </lineage>
</organism>
<evidence type="ECO:0000256" key="2">
    <source>
        <dbReference type="SAM" id="MobiDB-lite"/>
    </source>
</evidence>
<evidence type="ECO:0000313" key="3">
    <source>
        <dbReference type="Proteomes" id="UP000694851"/>
    </source>
</evidence>